<sequence>MGTSDLTDNHRRVHIIDDLLGAILVLTALGFALLLELTRRRICAVYQLAFILSLGVSFAVLVQLSLCSCQCCCLLGSASVSHRHCFAARVRANMSLYITSFVALSGAIGTRLNVRLRHSAINPEGGTIHWTMIRAPFFLAMTHIGSLAFVILKIFLQHADKAPIGSSTAESMLNRTFHKPFSNVTYSPPLLQTLPQTSLLLKKKADQVRRPVTDSAAKALADVLAARGGQDHELQLSAIAPSLNRHQRYRNNNDGDVSSLISSDSDSDDDVLQPVFKSITPTTAMRSQHSVYSRCSSSPPASPTSSVGSSLSTSPITRARARLFRTGSIASESVFWSDHEDTVGCYSDRPSTASTASTASLEGLRRRTTTTTESMTPRHLSTGVALQRVNETRNQVSFNVQWIPCVDPSTGRTYFLNQQTGESRWGVA</sequence>
<evidence type="ECO:0000313" key="4">
    <source>
        <dbReference type="EMBL" id="CEG49548.1"/>
    </source>
</evidence>
<proteinExistence type="predicted"/>
<dbReference type="OMA" id="ESPWIPC"/>
<feature type="compositionally biased region" description="Low complexity" evidence="1">
    <location>
        <begin position="290"/>
        <end position="313"/>
    </location>
</feature>
<dbReference type="OrthoDB" id="123866at2759"/>
<feature type="transmembrane region" description="Helical" evidence="2">
    <location>
        <begin position="135"/>
        <end position="156"/>
    </location>
</feature>
<dbReference type="EMBL" id="CCYD01003077">
    <property type="protein sequence ID" value="CEG49548.1"/>
    <property type="molecule type" value="Genomic_DNA"/>
</dbReference>
<keyword evidence="2" id="KW-0472">Membrane</keyword>
<evidence type="ECO:0000256" key="1">
    <source>
        <dbReference type="SAM" id="MobiDB-lite"/>
    </source>
</evidence>
<feature type="transmembrane region" description="Helical" evidence="2">
    <location>
        <begin position="97"/>
        <end position="114"/>
    </location>
</feature>
<keyword evidence="5" id="KW-1185">Reference proteome</keyword>
<feature type="region of interest" description="Disordered" evidence="1">
    <location>
        <begin position="347"/>
        <end position="379"/>
    </location>
</feature>
<feature type="domain" description="WW" evidence="3">
    <location>
        <begin position="401"/>
        <end position="425"/>
    </location>
</feature>
<evidence type="ECO:0000256" key="2">
    <source>
        <dbReference type="SAM" id="Phobius"/>
    </source>
</evidence>
<dbReference type="RefSeq" id="XP_024585917.1">
    <property type="nucleotide sequence ID" value="XM_024720749.1"/>
</dbReference>
<feature type="compositionally biased region" description="Low complexity" evidence="1">
    <location>
        <begin position="351"/>
        <end position="360"/>
    </location>
</feature>
<dbReference type="InterPro" id="IPR001202">
    <property type="entry name" value="WW_dom"/>
</dbReference>
<dbReference type="GeneID" id="36402361"/>
<evidence type="ECO:0000313" key="5">
    <source>
        <dbReference type="Proteomes" id="UP000054928"/>
    </source>
</evidence>
<dbReference type="CDD" id="cd00201">
    <property type="entry name" value="WW"/>
    <property type="match status" value="1"/>
</dbReference>
<dbReference type="Proteomes" id="UP000054928">
    <property type="component" value="Unassembled WGS sequence"/>
</dbReference>
<keyword evidence="2" id="KW-1133">Transmembrane helix</keyword>
<feature type="transmembrane region" description="Helical" evidence="2">
    <location>
        <begin position="20"/>
        <end position="37"/>
    </location>
</feature>
<organism evidence="4 5">
    <name type="scientific">Plasmopara halstedii</name>
    <name type="common">Downy mildew of sunflower</name>
    <dbReference type="NCBI Taxonomy" id="4781"/>
    <lineage>
        <taxon>Eukaryota</taxon>
        <taxon>Sar</taxon>
        <taxon>Stramenopiles</taxon>
        <taxon>Oomycota</taxon>
        <taxon>Peronosporomycetes</taxon>
        <taxon>Peronosporales</taxon>
        <taxon>Peronosporaceae</taxon>
        <taxon>Plasmopara</taxon>
    </lineage>
</organism>
<protein>
    <submittedName>
        <fullName evidence="4">WW domain</fullName>
    </submittedName>
</protein>
<feature type="region of interest" description="Disordered" evidence="1">
    <location>
        <begin position="287"/>
        <end position="313"/>
    </location>
</feature>
<keyword evidence="2" id="KW-0812">Transmembrane</keyword>
<name>A0A0P1B5P7_PLAHL</name>
<evidence type="ECO:0000259" key="3">
    <source>
        <dbReference type="Pfam" id="PF00397"/>
    </source>
</evidence>
<accession>A0A0P1B5P7</accession>
<feature type="region of interest" description="Disordered" evidence="1">
    <location>
        <begin position="247"/>
        <end position="269"/>
    </location>
</feature>
<dbReference type="Pfam" id="PF00397">
    <property type="entry name" value="WW"/>
    <property type="match status" value="1"/>
</dbReference>
<dbReference type="AlphaFoldDB" id="A0A0P1B5P7"/>
<feature type="transmembrane region" description="Helical" evidence="2">
    <location>
        <begin position="49"/>
        <end position="77"/>
    </location>
</feature>
<reference evidence="5" key="1">
    <citation type="submission" date="2014-09" db="EMBL/GenBank/DDBJ databases">
        <authorList>
            <person name="Sharma Rahul"/>
            <person name="Thines Marco"/>
        </authorList>
    </citation>
    <scope>NUCLEOTIDE SEQUENCE [LARGE SCALE GENOMIC DNA]</scope>
</reference>
<dbReference type="Gene3D" id="2.20.70.10">
    <property type="match status" value="1"/>
</dbReference>